<dbReference type="InterPro" id="IPR007199">
    <property type="entry name" value="Rep_factor-A_N"/>
</dbReference>
<comment type="similarity">
    <text evidence="1">Belongs to the replication factor A protein 1 family.</text>
</comment>
<keyword evidence="5" id="KW-0238">DNA-binding</keyword>
<keyword evidence="2" id="KW-0479">Metal-binding</keyword>
<evidence type="ECO:0000256" key="2">
    <source>
        <dbReference type="ARBA" id="ARBA00022723"/>
    </source>
</evidence>
<evidence type="ECO:0000259" key="10">
    <source>
        <dbReference type="Pfam" id="PF16900"/>
    </source>
</evidence>
<name>A0ABR2IBT2_9EUKA</name>
<evidence type="ECO:0000256" key="4">
    <source>
        <dbReference type="ARBA" id="ARBA00022833"/>
    </source>
</evidence>
<evidence type="ECO:0000256" key="5">
    <source>
        <dbReference type="ARBA" id="ARBA00023125"/>
    </source>
</evidence>
<dbReference type="Pfam" id="PF08646">
    <property type="entry name" value="Rep_fac-A_C"/>
    <property type="match status" value="1"/>
</dbReference>
<dbReference type="InterPro" id="IPR003871">
    <property type="entry name" value="RFA1B/D_OB_1st"/>
</dbReference>
<dbReference type="InterPro" id="IPR031657">
    <property type="entry name" value="REPA_OB_2"/>
</dbReference>
<evidence type="ECO:0000256" key="1">
    <source>
        <dbReference type="ARBA" id="ARBA00005690"/>
    </source>
</evidence>
<dbReference type="CDD" id="cd04476">
    <property type="entry name" value="RPA1_DBD_C"/>
    <property type="match status" value="1"/>
</dbReference>
<dbReference type="EMBL" id="JAPFFF010000018">
    <property type="protein sequence ID" value="KAK8860261.1"/>
    <property type="molecule type" value="Genomic_DNA"/>
</dbReference>
<sequence>MIQSIPNLTNGAIYDIMISKKKLQSVILQVIQIKEMRSPIKKYKIALSDGDYYTSSILSSQLNAKIESGDLQTNSIVVLNDFHLMATLDKDILIIKNIDTICLFSSLIGNPSNIVSISSQTSQVIENNNSSNNSQGNNRSYLFSQGQNDNIELHSLQNSQNNDNLPNKTQNELPVRPHNSSQQSQPTPNYNQETNENQEMNSKAYQNENRNSELQQQRLQTFFNATQNTARRHAYIGIDLLNQYIPYWTILARVVMKGTIFNYVGKDGKPGKVFNITLKDKTGSEIRGTFYNDQVTVFEPIIEQDKVYEITGGMIKEKNPRFNTTPHDYEISFNSTTKFTPMPDDHTIGKLEYRFKKLVDLPNISPRSSVDIIGYVVSVGEIQQLLLKDNRTANKRDIVLYDDSNVKCDMTIWDKEATDFPNEGGFIVAFKDAKISEFKGRSLSSSSTLIINPNFPAAHVLQSWINQCISDPNFDFNKIATISNGGEAIRSFIYLSEINEFDLGTHEKPDYGSAFVTMSDIMLNRRLYYVACPNPECKFKGLIITDNQSFFCDRCQRIIENPAYRYMFTIKVQDFTGSTILSFVGDDQVGALITGKTAEEWHNETCDLEESDIRQIIQEKFFTMLKVKCRIKSDNYNNRSYVKTNIITAQNLDFADGARFFANEINKYS</sequence>
<feature type="domain" description="Replication factor-A protein 1 N-terminal" evidence="8">
    <location>
        <begin position="8"/>
        <end position="101"/>
    </location>
</feature>
<dbReference type="PANTHER" id="PTHR47165:SF4">
    <property type="entry name" value="OS03G0429900 PROTEIN"/>
    <property type="match status" value="1"/>
</dbReference>
<organism evidence="11 12">
    <name type="scientific">Tritrichomonas musculus</name>
    <dbReference type="NCBI Taxonomy" id="1915356"/>
    <lineage>
        <taxon>Eukaryota</taxon>
        <taxon>Metamonada</taxon>
        <taxon>Parabasalia</taxon>
        <taxon>Tritrichomonadida</taxon>
        <taxon>Tritrichomonadidae</taxon>
        <taxon>Tritrichomonas</taxon>
    </lineage>
</organism>
<gene>
    <name evidence="11" type="ORF">M9Y10_011926</name>
</gene>
<feature type="region of interest" description="Disordered" evidence="6">
    <location>
        <begin position="157"/>
        <end position="195"/>
    </location>
</feature>
<accession>A0ABR2IBT2</accession>
<proteinExistence type="inferred from homology"/>
<reference evidence="11 12" key="1">
    <citation type="submission" date="2024-04" db="EMBL/GenBank/DDBJ databases">
        <title>Tritrichomonas musculus Genome.</title>
        <authorList>
            <person name="Alves-Ferreira E."/>
            <person name="Grigg M."/>
            <person name="Lorenzi H."/>
            <person name="Galac M."/>
        </authorList>
    </citation>
    <scope>NUCLEOTIDE SEQUENCE [LARGE SCALE GENOMIC DNA]</scope>
    <source>
        <strain evidence="11 12">EAF2021</strain>
    </source>
</reference>
<evidence type="ECO:0000259" key="7">
    <source>
        <dbReference type="Pfam" id="PF02721"/>
    </source>
</evidence>
<dbReference type="PANTHER" id="PTHR47165">
    <property type="entry name" value="OS03G0429900 PROTEIN"/>
    <property type="match status" value="1"/>
</dbReference>
<comment type="caution">
    <text evidence="11">The sequence shown here is derived from an EMBL/GenBank/DDBJ whole genome shotgun (WGS) entry which is preliminary data.</text>
</comment>
<dbReference type="Proteomes" id="UP001470230">
    <property type="component" value="Unassembled WGS sequence"/>
</dbReference>
<dbReference type="CDD" id="cd04474">
    <property type="entry name" value="RPA1_DBD_A"/>
    <property type="match status" value="1"/>
</dbReference>
<dbReference type="CDD" id="cd04475">
    <property type="entry name" value="RPA1_DBD_B"/>
    <property type="match status" value="1"/>
</dbReference>
<feature type="domain" description="Replication protein A 70 kDa DNA-binding subunit B/D first OB fold" evidence="7">
    <location>
        <begin position="237"/>
        <end position="340"/>
    </location>
</feature>
<dbReference type="Gene3D" id="2.40.50.140">
    <property type="entry name" value="Nucleic acid-binding proteins"/>
    <property type="match status" value="4"/>
</dbReference>
<keyword evidence="12" id="KW-1185">Reference proteome</keyword>
<dbReference type="Pfam" id="PF04057">
    <property type="entry name" value="Rep-A_N"/>
    <property type="match status" value="1"/>
</dbReference>
<dbReference type="SUPFAM" id="SSF50249">
    <property type="entry name" value="Nucleic acid-binding proteins"/>
    <property type="match status" value="4"/>
</dbReference>
<keyword evidence="4" id="KW-0862">Zinc</keyword>
<evidence type="ECO:0000259" key="9">
    <source>
        <dbReference type="Pfam" id="PF08646"/>
    </source>
</evidence>
<dbReference type="Pfam" id="PF02721">
    <property type="entry name" value="DUF223"/>
    <property type="match status" value="1"/>
</dbReference>
<keyword evidence="3" id="KW-0863">Zinc-finger</keyword>
<dbReference type="InterPro" id="IPR013955">
    <property type="entry name" value="Rep_factor-A_C"/>
</dbReference>
<feature type="domain" description="Replication factor A C-terminal" evidence="9">
    <location>
        <begin position="524"/>
        <end position="657"/>
    </location>
</feature>
<evidence type="ECO:0000313" key="11">
    <source>
        <dbReference type="EMBL" id="KAK8860261.1"/>
    </source>
</evidence>
<feature type="domain" description="Replication protein A OB" evidence="10">
    <location>
        <begin position="360"/>
        <end position="450"/>
    </location>
</feature>
<evidence type="ECO:0000259" key="8">
    <source>
        <dbReference type="Pfam" id="PF04057"/>
    </source>
</evidence>
<evidence type="ECO:0000256" key="6">
    <source>
        <dbReference type="SAM" id="MobiDB-lite"/>
    </source>
</evidence>
<protein>
    <recommendedName>
        <fullName evidence="13">Replication protein A subunit</fullName>
    </recommendedName>
</protein>
<dbReference type="Pfam" id="PF16900">
    <property type="entry name" value="REPA_OB_2"/>
    <property type="match status" value="1"/>
</dbReference>
<dbReference type="InterPro" id="IPR047192">
    <property type="entry name" value="Euk_RPA1_DBD_C"/>
</dbReference>
<evidence type="ECO:0000313" key="12">
    <source>
        <dbReference type="Proteomes" id="UP001470230"/>
    </source>
</evidence>
<evidence type="ECO:0008006" key="13">
    <source>
        <dbReference type="Google" id="ProtNLM"/>
    </source>
</evidence>
<dbReference type="InterPro" id="IPR012340">
    <property type="entry name" value="NA-bd_OB-fold"/>
</dbReference>
<evidence type="ECO:0000256" key="3">
    <source>
        <dbReference type="ARBA" id="ARBA00022771"/>
    </source>
</evidence>